<dbReference type="SUPFAM" id="SSF101386">
    <property type="entry name" value="all-alpha NTP pyrophosphatases"/>
    <property type="match status" value="1"/>
</dbReference>
<dbReference type="InterPro" id="IPR025984">
    <property type="entry name" value="DCTPP"/>
</dbReference>
<dbReference type="PANTHER" id="PTHR46523:SF1">
    <property type="entry name" value="DCTP PYROPHOSPHATASE 1"/>
    <property type="match status" value="1"/>
</dbReference>
<evidence type="ECO:0000256" key="1">
    <source>
        <dbReference type="SAM" id="MobiDB-lite"/>
    </source>
</evidence>
<dbReference type="Pfam" id="PF12643">
    <property type="entry name" value="MazG-like"/>
    <property type="match status" value="1"/>
</dbReference>
<protein>
    <submittedName>
        <fullName evidence="2">Nucleotide pyrophosphohydrolase</fullName>
    </submittedName>
</protein>
<dbReference type="PANTHER" id="PTHR46523">
    <property type="entry name" value="DCTP PYROPHOSPHATASE 1"/>
    <property type="match status" value="1"/>
</dbReference>
<evidence type="ECO:0000313" key="2">
    <source>
        <dbReference type="EMBL" id="MBC5765125.1"/>
    </source>
</evidence>
<proteinExistence type="predicted"/>
<dbReference type="EMBL" id="JACORU010000003">
    <property type="protein sequence ID" value="MBC5765125.1"/>
    <property type="molecule type" value="Genomic_DNA"/>
</dbReference>
<dbReference type="PIRSF" id="PIRSF029826">
    <property type="entry name" value="UCP029826_pph"/>
    <property type="match status" value="1"/>
</dbReference>
<dbReference type="RefSeq" id="WP_187081573.1">
    <property type="nucleotide sequence ID" value="NZ_JACORU010000003.1"/>
</dbReference>
<keyword evidence="3" id="KW-1185">Reference proteome</keyword>
<dbReference type="GO" id="GO:0047429">
    <property type="term" value="F:nucleoside triphosphate diphosphatase activity"/>
    <property type="evidence" value="ECO:0007669"/>
    <property type="project" value="InterPro"/>
</dbReference>
<accession>A0A923S293</accession>
<evidence type="ECO:0000313" key="3">
    <source>
        <dbReference type="Proteomes" id="UP000596827"/>
    </source>
</evidence>
<dbReference type="Gene3D" id="1.10.287.1080">
    <property type="entry name" value="MazG-like"/>
    <property type="match status" value="1"/>
</dbReference>
<sequence>MSSSSLQELTAKVVAFRDARDWKQFHNPKDCALSLVLEATELLEIFQWKNGVEVEAVASERKKEIADELADVVYWALLIAHDQGIDLAKAMRDKMAENEQRYPADKARGTSKKYTEL</sequence>
<dbReference type="AlphaFoldDB" id="A0A923S293"/>
<dbReference type="Proteomes" id="UP000596827">
    <property type="component" value="Unassembled WGS sequence"/>
</dbReference>
<gene>
    <name evidence="2" type="ORF">H8R02_11725</name>
</gene>
<name>A0A923S293_9BURK</name>
<reference evidence="2" key="1">
    <citation type="submission" date="2020-08" db="EMBL/GenBank/DDBJ databases">
        <title>Ramlibacter sp. GTP1 16S ribosomal RNA gene genome sequencing and assembly.</title>
        <authorList>
            <person name="Kang M."/>
        </authorList>
    </citation>
    <scope>NUCLEOTIDE SEQUENCE</scope>
    <source>
        <strain evidence="2">GTP1</strain>
    </source>
</reference>
<feature type="region of interest" description="Disordered" evidence="1">
    <location>
        <begin position="98"/>
        <end position="117"/>
    </location>
</feature>
<dbReference type="CDD" id="cd11537">
    <property type="entry name" value="NTP-PPase_RS21-C6_like"/>
    <property type="match status" value="1"/>
</dbReference>
<dbReference type="GO" id="GO:0009143">
    <property type="term" value="P:nucleoside triphosphate catabolic process"/>
    <property type="evidence" value="ECO:0007669"/>
    <property type="project" value="InterPro"/>
</dbReference>
<dbReference type="InterPro" id="IPR052555">
    <property type="entry name" value="dCTP_Pyrophosphatase"/>
</dbReference>
<organism evidence="2 3">
    <name type="scientific">Ramlibacter albus</name>
    <dbReference type="NCBI Taxonomy" id="2079448"/>
    <lineage>
        <taxon>Bacteria</taxon>
        <taxon>Pseudomonadati</taxon>
        <taxon>Pseudomonadota</taxon>
        <taxon>Betaproteobacteria</taxon>
        <taxon>Burkholderiales</taxon>
        <taxon>Comamonadaceae</taxon>
        <taxon>Ramlibacter</taxon>
    </lineage>
</organism>
<comment type="caution">
    <text evidence="2">The sequence shown here is derived from an EMBL/GenBank/DDBJ whole genome shotgun (WGS) entry which is preliminary data.</text>
</comment>